<organism evidence="1 2">
    <name type="scientific">Symbiodinium pilosum</name>
    <name type="common">Dinoflagellate</name>
    <dbReference type="NCBI Taxonomy" id="2952"/>
    <lineage>
        <taxon>Eukaryota</taxon>
        <taxon>Sar</taxon>
        <taxon>Alveolata</taxon>
        <taxon>Dinophyceae</taxon>
        <taxon>Suessiales</taxon>
        <taxon>Symbiodiniaceae</taxon>
        <taxon>Symbiodinium</taxon>
    </lineage>
</organism>
<dbReference type="Proteomes" id="UP000649617">
    <property type="component" value="Unassembled WGS sequence"/>
</dbReference>
<gene>
    <name evidence="1" type="ORF">SPIL2461_LOCUS18798</name>
</gene>
<dbReference type="AlphaFoldDB" id="A0A812WHM2"/>
<name>A0A812WHM2_SYMPI</name>
<protein>
    <submittedName>
        <fullName evidence="1">Uncharacterized protein</fullName>
    </submittedName>
</protein>
<comment type="caution">
    <text evidence="1">The sequence shown here is derived from an EMBL/GenBank/DDBJ whole genome shotgun (WGS) entry which is preliminary data.</text>
</comment>
<accession>A0A812WHM2</accession>
<sequence length="63" mass="7009">VPFSAELAASLQQLKLDVKTIMDTLNKETTVENCDLNTKKDAMAKCNKSMKPIVDAIKEGNRR</sequence>
<keyword evidence="2" id="KW-1185">Reference proteome</keyword>
<evidence type="ECO:0000313" key="1">
    <source>
        <dbReference type="EMBL" id="CAE7677298.1"/>
    </source>
</evidence>
<feature type="non-terminal residue" evidence="1">
    <location>
        <position position="1"/>
    </location>
</feature>
<evidence type="ECO:0000313" key="2">
    <source>
        <dbReference type="Proteomes" id="UP000649617"/>
    </source>
</evidence>
<feature type="non-terminal residue" evidence="1">
    <location>
        <position position="63"/>
    </location>
</feature>
<dbReference type="EMBL" id="CAJNIZ010044077">
    <property type="protein sequence ID" value="CAE7677298.1"/>
    <property type="molecule type" value="Genomic_DNA"/>
</dbReference>
<reference evidence="1" key="1">
    <citation type="submission" date="2021-02" db="EMBL/GenBank/DDBJ databases">
        <authorList>
            <person name="Dougan E. K."/>
            <person name="Rhodes N."/>
            <person name="Thang M."/>
            <person name="Chan C."/>
        </authorList>
    </citation>
    <scope>NUCLEOTIDE SEQUENCE</scope>
</reference>
<proteinExistence type="predicted"/>